<protein>
    <submittedName>
        <fullName evidence="1">Carbohydrate sulfotransferase 8</fullName>
    </submittedName>
</protein>
<dbReference type="EMBL" id="JASSZA010000019">
    <property type="protein sequence ID" value="KAK2088175.1"/>
    <property type="molecule type" value="Genomic_DNA"/>
</dbReference>
<name>A0ABQ9TTR4_SAGOE</name>
<comment type="caution">
    <text evidence="1">The sequence shown here is derived from an EMBL/GenBank/DDBJ whole genome shotgun (WGS) entry which is preliminary data.</text>
</comment>
<accession>A0ABQ9TTR4</accession>
<gene>
    <name evidence="1" type="primary">CHST8_1</name>
    <name evidence="1" type="ORF">P7K49_034082</name>
</gene>
<reference evidence="1 2" key="1">
    <citation type="submission" date="2023-05" db="EMBL/GenBank/DDBJ databases">
        <title>B98-5 Cell Line De Novo Hybrid Assembly: An Optical Mapping Approach.</title>
        <authorList>
            <person name="Kananen K."/>
            <person name="Auerbach J.A."/>
            <person name="Kautto E."/>
            <person name="Blachly J.S."/>
        </authorList>
    </citation>
    <scope>NUCLEOTIDE SEQUENCE [LARGE SCALE GENOMIC DNA]</scope>
    <source>
        <strain evidence="1">B95-8</strain>
        <tissue evidence="1">Cell line</tissue>
    </source>
</reference>
<organism evidence="1 2">
    <name type="scientific">Saguinus oedipus</name>
    <name type="common">Cotton-top tamarin</name>
    <name type="synonym">Oedipomidas oedipus</name>
    <dbReference type="NCBI Taxonomy" id="9490"/>
    <lineage>
        <taxon>Eukaryota</taxon>
        <taxon>Metazoa</taxon>
        <taxon>Chordata</taxon>
        <taxon>Craniata</taxon>
        <taxon>Vertebrata</taxon>
        <taxon>Euteleostomi</taxon>
        <taxon>Mammalia</taxon>
        <taxon>Eutheria</taxon>
        <taxon>Euarchontoglires</taxon>
        <taxon>Primates</taxon>
        <taxon>Haplorrhini</taxon>
        <taxon>Platyrrhini</taxon>
        <taxon>Cebidae</taxon>
        <taxon>Callitrichinae</taxon>
        <taxon>Saguinus</taxon>
    </lineage>
</organism>
<proteinExistence type="predicted"/>
<evidence type="ECO:0000313" key="1">
    <source>
        <dbReference type="EMBL" id="KAK2088175.1"/>
    </source>
</evidence>
<dbReference type="Proteomes" id="UP001266305">
    <property type="component" value="Unassembled WGS sequence"/>
</dbReference>
<evidence type="ECO:0000313" key="2">
    <source>
        <dbReference type="Proteomes" id="UP001266305"/>
    </source>
</evidence>
<keyword evidence="2" id="KW-1185">Reference proteome</keyword>
<sequence>MTQRPGMMRLACMFSSVLLFGAAGLLLFISLQDPTELASQQAPGESLRWVLPSLPPAFQPEAQASTAALVCWP</sequence>